<comment type="cofactor">
    <cofactor evidence="1">
        <name>Ca(2+)</name>
        <dbReference type="ChEBI" id="CHEBI:29108"/>
    </cofactor>
</comment>
<evidence type="ECO:0000313" key="7">
    <source>
        <dbReference type="Proteomes" id="UP000001654"/>
    </source>
</evidence>
<accession>D5BAF6</accession>
<evidence type="ECO:0000313" key="6">
    <source>
        <dbReference type="EMBL" id="ADF54482.1"/>
    </source>
</evidence>
<dbReference type="FunFam" id="3.30.2080.10:FF:000001">
    <property type="entry name" value="Alpha-1,2-mannosidase subfamily"/>
    <property type="match status" value="1"/>
</dbReference>
<dbReference type="AlphaFoldDB" id="D5BAF6"/>
<dbReference type="Gene3D" id="1.20.1050.60">
    <property type="entry name" value="alpha-1,2-mannosidase"/>
    <property type="match status" value="1"/>
</dbReference>
<dbReference type="InterPro" id="IPR005887">
    <property type="entry name" value="GH92_a_mannosidase_put"/>
</dbReference>
<dbReference type="PROSITE" id="PS51257">
    <property type="entry name" value="PROKAR_LIPOPROTEIN"/>
    <property type="match status" value="1"/>
</dbReference>
<dbReference type="EMBL" id="CP001650">
    <property type="protein sequence ID" value="ADF54482.1"/>
    <property type="molecule type" value="Genomic_DNA"/>
</dbReference>
<protein>
    <submittedName>
        <fullName evidence="6">Glycoside hydrolase family 92</fullName>
    </submittedName>
</protein>
<evidence type="ECO:0000256" key="3">
    <source>
        <dbReference type="ARBA" id="ARBA00022837"/>
    </source>
</evidence>
<dbReference type="STRING" id="655815.ZPR_4179"/>
<feature type="domain" description="Glycosyl hydrolase family 92 N-terminal" evidence="5">
    <location>
        <begin position="35"/>
        <end position="266"/>
    </location>
</feature>
<dbReference type="PANTHER" id="PTHR12143">
    <property type="entry name" value="PEPTIDE N-GLYCANASE PNGASE -RELATED"/>
    <property type="match status" value="1"/>
</dbReference>
<name>D5BAF6_ZUNPS</name>
<sequence length="748" mass="84602">MKLKFLGIAALLMIFSCKTEETKVSATSDEKLTAFVNPFIGTDGPGNTYPGATTPYGMVQLSPDIGIGGWDRIAGYFYQDSIITGFSHMHLTGTGAGDLYDILVMPTNSKFSERIPENNHKPFSAFSHDKEVASPGYYSVRLLDYDIKAELTATPRTGIQRFTFPKDSLSQIHVDLGYALNWDKATNTHIKVVNDSVIEGYRKSTGWAKDQRVYFVMKFSKAFKDFEILEGGEEVPANEITAKNTKIILNYETTSEEQIVVKTGVSSANIEGAYASLETEAPDFNFENYRENADDIWEKELQKIKIETPDSNQKSVFYTMMYQSMLAPTLLSDPNGNYKGANDSIEHANGFNRYDTFSLWDTFRAAHPLYTIIQQERVPDFIKSMLAHYQETGLLPVWSMQGNETNMMLGYHSVPVIVDAYFKGFDFDANLAYEACKASAMTSTRKIDVFAEKGYVPAEEKEGDWSVSKTLEYAYDDWCIAMFAKDLGKEDDYQYFLKRSGYWKNTYDSKTSFFRAKDKNGQFIAGFNSKDYSDYFSESNAWQYYWFVPQDIPGLIKTTGGEERFTQKLDSMFSLHPTEDDKLPIFSTGMIGQYAHGNEPSHHVAYLYDYIGKPSETQKLVRQILNEQYKNEPNGHCGNEDCGQMSSWYIFSSMGFYPVNAAQGTYMLGAPLFESAEINLPGGKKFNIKTSNFTDGNLFVANVKLNGEDLDRAYITHDEIVDGGELLFEMSKKPVDKVLKTPKPNTIY</sequence>
<dbReference type="KEGG" id="zpr:ZPR_4179"/>
<proteinExistence type="predicted"/>
<keyword evidence="6" id="KW-0378">Hydrolase</keyword>
<evidence type="ECO:0000256" key="2">
    <source>
        <dbReference type="ARBA" id="ARBA00011245"/>
    </source>
</evidence>
<gene>
    <name evidence="6" type="ordered locus">ZPR_4179</name>
</gene>
<feature type="domain" description="Glycosyl hydrolase family 92" evidence="4">
    <location>
        <begin position="273"/>
        <end position="731"/>
    </location>
</feature>
<evidence type="ECO:0000256" key="1">
    <source>
        <dbReference type="ARBA" id="ARBA00001913"/>
    </source>
</evidence>
<dbReference type="GO" id="GO:0000224">
    <property type="term" value="F:peptide-N4-(N-acetyl-beta-glucosaminyl)asparagine amidase activity"/>
    <property type="evidence" value="ECO:0007669"/>
    <property type="project" value="TreeGrafter"/>
</dbReference>
<dbReference type="NCBIfam" id="TIGR01180">
    <property type="entry name" value="aman2_put"/>
    <property type="match status" value="1"/>
</dbReference>
<dbReference type="GO" id="GO:0005829">
    <property type="term" value="C:cytosol"/>
    <property type="evidence" value="ECO:0007669"/>
    <property type="project" value="TreeGrafter"/>
</dbReference>
<dbReference type="GO" id="GO:0006516">
    <property type="term" value="P:glycoprotein catabolic process"/>
    <property type="evidence" value="ECO:0007669"/>
    <property type="project" value="TreeGrafter"/>
</dbReference>
<dbReference type="InterPro" id="IPR014718">
    <property type="entry name" value="GH-type_carb-bd"/>
</dbReference>
<dbReference type="Proteomes" id="UP000001654">
    <property type="component" value="Chromosome"/>
</dbReference>
<dbReference type="InterPro" id="IPR041371">
    <property type="entry name" value="GH92_N"/>
</dbReference>
<keyword evidence="3" id="KW-0106">Calcium</keyword>
<dbReference type="eggNOG" id="COG3537">
    <property type="taxonomic scope" value="Bacteria"/>
</dbReference>
<dbReference type="CAZy" id="GH92">
    <property type="family name" value="Glycoside Hydrolase Family 92"/>
</dbReference>
<comment type="subunit">
    <text evidence="2">Monomer.</text>
</comment>
<dbReference type="InterPro" id="IPR012939">
    <property type="entry name" value="Glyco_hydro_92"/>
</dbReference>
<dbReference type="GO" id="GO:0030246">
    <property type="term" value="F:carbohydrate binding"/>
    <property type="evidence" value="ECO:0007669"/>
    <property type="project" value="InterPro"/>
</dbReference>
<dbReference type="RefSeq" id="WP_013073560.1">
    <property type="nucleotide sequence ID" value="NC_014041.1"/>
</dbReference>
<dbReference type="InterPro" id="IPR008928">
    <property type="entry name" value="6-hairpin_glycosidase_sf"/>
</dbReference>
<dbReference type="HOGENOM" id="CLU_003690_2_2_10"/>
<evidence type="ECO:0000259" key="4">
    <source>
        <dbReference type="Pfam" id="PF07971"/>
    </source>
</evidence>
<dbReference type="Pfam" id="PF07971">
    <property type="entry name" value="Glyco_hydro_92"/>
    <property type="match status" value="1"/>
</dbReference>
<dbReference type="OrthoDB" id="9804511at2"/>
<keyword evidence="7" id="KW-1185">Reference proteome</keyword>
<dbReference type="Pfam" id="PF17678">
    <property type="entry name" value="Glyco_hydro_92N"/>
    <property type="match status" value="1"/>
</dbReference>
<evidence type="ECO:0000259" key="5">
    <source>
        <dbReference type="Pfam" id="PF17678"/>
    </source>
</evidence>
<dbReference type="PANTHER" id="PTHR12143:SF39">
    <property type="entry name" value="SECRETED PROTEIN"/>
    <property type="match status" value="1"/>
</dbReference>
<dbReference type="GO" id="GO:0005975">
    <property type="term" value="P:carbohydrate metabolic process"/>
    <property type="evidence" value="ECO:0007669"/>
    <property type="project" value="InterPro"/>
</dbReference>
<reference evidence="6 7" key="1">
    <citation type="journal article" date="2010" name="BMC Genomics">
        <title>The complete genome of Zunongwangia profunda SM-A87 reveals its adaptation to the deep-sea environment and ecological role in sedimentary organic nitrogen degradation.</title>
        <authorList>
            <person name="Qin Q.L."/>
            <person name="Zhang X.Y."/>
            <person name="Wang X.M."/>
            <person name="Liu G.M."/>
            <person name="Chen X.L."/>
            <person name="Xie B.B."/>
            <person name="Dang H.Y."/>
            <person name="Zhou B.C."/>
            <person name="Yu J."/>
            <person name="Zhang Y.Z."/>
        </authorList>
    </citation>
    <scope>NUCLEOTIDE SEQUENCE [LARGE SCALE GENOMIC DNA]</scope>
    <source>
        <strain evidence="7">DSM 18752 / CCTCC AB 206139 / SM-A87</strain>
    </source>
</reference>
<dbReference type="InterPro" id="IPR050883">
    <property type="entry name" value="PNGase"/>
</dbReference>
<dbReference type="Gene3D" id="3.30.2080.10">
    <property type="entry name" value="GH92 mannosidase domain"/>
    <property type="match status" value="1"/>
</dbReference>
<dbReference type="SUPFAM" id="SSF48208">
    <property type="entry name" value="Six-hairpin glycosidases"/>
    <property type="match status" value="1"/>
</dbReference>
<dbReference type="Gene3D" id="2.70.98.10">
    <property type="match status" value="1"/>
</dbReference>
<dbReference type="FunFam" id="1.20.1050.60:FF:000001">
    <property type="entry name" value="Putative alpha-1,2-mannosidase"/>
    <property type="match status" value="1"/>
</dbReference>
<organism evidence="6 7">
    <name type="scientific">Zunongwangia profunda (strain DSM 18752 / CCTCC AB 206139 / SM-A87)</name>
    <name type="common">Wangia profunda</name>
    <dbReference type="NCBI Taxonomy" id="655815"/>
    <lineage>
        <taxon>Bacteria</taxon>
        <taxon>Pseudomonadati</taxon>
        <taxon>Bacteroidota</taxon>
        <taxon>Flavobacteriia</taxon>
        <taxon>Flavobacteriales</taxon>
        <taxon>Flavobacteriaceae</taxon>
        <taxon>Zunongwangia</taxon>
    </lineage>
</organism>
<dbReference type="Gene3D" id="1.20.1610.10">
    <property type="entry name" value="alpha-1,2-mannosidases domains"/>
    <property type="match status" value="1"/>
</dbReference>